<name>A0A4Y3R0B6_STRCI</name>
<organism evidence="3 4">
    <name type="scientific">Streptomyces cacaoi</name>
    <dbReference type="NCBI Taxonomy" id="1898"/>
    <lineage>
        <taxon>Bacteria</taxon>
        <taxon>Bacillati</taxon>
        <taxon>Actinomycetota</taxon>
        <taxon>Actinomycetes</taxon>
        <taxon>Kitasatosporales</taxon>
        <taxon>Streptomycetaceae</taxon>
        <taxon>Streptomyces</taxon>
    </lineage>
</organism>
<dbReference type="AlphaFoldDB" id="A0A4Y3R0B6"/>
<reference evidence="3 4" key="1">
    <citation type="submission" date="2019-06" db="EMBL/GenBank/DDBJ databases">
        <title>Whole genome shotgun sequence of Streptomyces cacaoi subsp. cacaoi NBRC 12748.</title>
        <authorList>
            <person name="Hosoyama A."/>
            <person name="Uohara A."/>
            <person name="Ohji S."/>
            <person name="Ichikawa N."/>
        </authorList>
    </citation>
    <scope>NUCLEOTIDE SEQUENCE [LARGE SCALE GENOMIC DNA]</scope>
    <source>
        <strain evidence="3 4">NBRC 12748</strain>
    </source>
</reference>
<evidence type="ECO:0000256" key="1">
    <source>
        <dbReference type="ARBA" id="ARBA00022527"/>
    </source>
</evidence>
<dbReference type="SUPFAM" id="SSF55874">
    <property type="entry name" value="ATPase domain of HSP90 chaperone/DNA topoisomerase II/histidine kinase"/>
    <property type="match status" value="1"/>
</dbReference>
<dbReference type="RefSeq" id="WP_086815022.1">
    <property type="nucleotide sequence ID" value="NZ_BJMM01000017.1"/>
</dbReference>
<keyword evidence="4" id="KW-1185">Reference proteome</keyword>
<dbReference type="PANTHER" id="PTHR35526">
    <property type="entry name" value="ANTI-SIGMA-F FACTOR RSBW-RELATED"/>
    <property type="match status" value="1"/>
</dbReference>
<proteinExistence type="predicted"/>
<dbReference type="GO" id="GO:0004674">
    <property type="term" value="F:protein serine/threonine kinase activity"/>
    <property type="evidence" value="ECO:0007669"/>
    <property type="project" value="UniProtKB-KW"/>
</dbReference>
<protein>
    <recommendedName>
        <fullName evidence="2">Histidine kinase/HSP90-like ATPase domain-containing protein</fullName>
    </recommendedName>
</protein>
<dbReference type="Proteomes" id="UP000319210">
    <property type="component" value="Unassembled WGS sequence"/>
</dbReference>
<keyword evidence="1" id="KW-0418">Kinase</keyword>
<dbReference type="InterPro" id="IPR050267">
    <property type="entry name" value="Anti-sigma-factor_SerPK"/>
</dbReference>
<dbReference type="CDD" id="cd16936">
    <property type="entry name" value="HATPase_RsbW-like"/>
    <property type="match status" value="1"/>
</dbReference>
<dbReference type="PANTHER" id="PTHR35526:SF3">
    <property type="entry name" value="ANTI-SIGMA-F FACTOR RSBW"/>
    <property type="match status" value="1"/>
</dbReference>
<feature type="domain" description="Histidine kinase/HSP90-like ATPase" evidence="2">
    <location>
        <begin position="33"/>
        <end position="152"/>
    </location>
</feature>
<comment type="caution">
    <text evidence="3">The sequence shown here is derived from an EMBL/GenBank/DDBJ whole genome shotgun (WGS) entry which is preliminary data.</text>
</comment>
<gene>
    <name evidence="3" type="ORF">SCA03_35320</name>
</gene>
<dbReference type="EMBL" id="BJMM01000017">
    <property type="protein sequence ID" value="GEB50981.1"/>
    <property type="molecule type" value="Genomic_DNA"/>
</dbReference>
<keyword evidence="1" id="KW-0808">Transferase</keyword>
<keyword evidence="1" id="KW-0723">Serine/threonine-protein kinase</keyword>
<dbReference type="Pfam" id="PF13581">
    <property type="entry name" value="HATPase_c_2"/>
    <property type="match status" value="1"/>
</dbReference>
<dbReference type="Gene3D" id="3.30.565.10">
    <property type="entry name" value="Histidine kinase-like ATPase, C-terminal domain"/>
    <property type="match status" value="1"/>
</dbReference>
<dbReference type="OrthoDB" id="2696823at2"/>
<dbReference type="InterPro" id="IPR036890">
    <property type="entry name" value="HATPase_C_sf"/>
</dbReference>
<evidence type="ECO:0000313" key="4">
    <source>
        <dbReference type="Proteomes" id="UP000319210"/>
    </source>
</evidence>
<evidence type="ECO:0000313" key="3">
    <source>
        <dbReference type="EMBL" id="GEB50981.1"/>
    </source>
</evidence>
<accession>A0A4Y3R0B6</accession>
<evidence type="ECO:0000259" key="2">
    <source>
        <dbReference type="Pfam" id="PF13581"/>
    </source>
</evidence>
<sequence>MTPTTKLIEEPALGRLVDTRQFNLSHLAAPESLARRAVREVLNGRAQKGRVDDAVLVTDEIVGNAVRHAGGAVSLALGVYEHGAIIEVTDRGTDTTVIPSAPSAPLVSQDKLGLDGIDVYSLPETGHGLFIVAQCATAWRVKRVEIGKAVIAVFVLPSRAT</sequence>
<dbReference type="InterPro" id="IPR003594">
    <property type="entry name" value="HATPase_dom"/>
</dbReference>